<proteinExistence type="predicted"/>
<dbReference type="PANTHER" id="PTHR47506">
    <property type="entry name" value="TRANSCRIPTIONAL REGULATORY PROTEIN"/>
    <property type="match status" value="1"/>
</dbReference>
<evidence type="ECO:0000313" key="6">
    <source>
        <dbReference type="EMBL" id="POF31456.1"/>
    </source>
</evidence>
<dbReference type="GO" id="GO:0003677">
    <property type="term" value="F:DNA binding"/>
    <property type="evidence" value="ECO:0007669"/>
    <property type="project" value="UniProtKB-UniRule"/>
</dbReference>
<accession>A0A2S3UUT5</accession>
<feature type="domain" description="HTH tetR-type" evidence="5">
    <location>
        <begin position="22"/>
        <end position="82"/>
    </location>
</feature>
<keyword evidence="1" id="KW-0805">Transcription regulation</keyword>
<organism evidence="6 7">
    <name type="scientific">Roseibium marinum</name>
    <dbReference type="NCBI Taxonomy" id="281252"/>
    <lineage>
        <taxon>Bacteria</taxon>
        <taxon>Pseudomonadati</taxon>
        <taxon>Pseudomonadota</taxon>
        <taxon>Alphaproteobacteria</taxon>
        <taxon>Hyphomicrobiales</taxon>
        <taxon>Stappiaceae</taxon>
        <taxon>Roseibium</taxon>
    </lineage>
</organism>
<dbReference type="SUPFAM" id="SSF46689">
    <property type="entry name" value="Homeodomain-like"/>
    <property type="match status" value="1"/>
</dbReference>
<name>A0A2S3UUT5_9HYPH</name>
<dbReference type="EMBL" id="PPCN01000004">
    <property type="protein sequence ID" value="POF31456.1"/>
    <property type="molecule type" value="Genomic_DNA"/>
</dbReference>
<protein>
    <submittedName>
        <fullName evidence="6">AcrR family transcriptional regulator</fullName>
    </submittedName>
</protein>
<keyword evidence="3" id="KW-0804">Transcription</keyword>
<dbReference type="AlphaFoldDB" id="A0A2S3UUT5"/>
<dbReference type="PANTHER" id="PTHR47506:SF3">
    <property type="entry name" value="HTH-TYPE TRANSCRIPTIONAL REGULATOR LMRA"/>
    <property type="match status" value="1"/>
</dbReference>
<comment type="caution">
    <text evidence="6">The sequence shown here is derived from an EMBL/GenBank/DDBJ whole genome shotgun (WGS) entry which is preliminary data.</text>
</comment>
<evidence type="ECO:0000256" key="4">
    <source>
        <dbReference type="PROSITE-ProRule" id="PRU00335"/>
    </source>
</evidence>
<dbReference type="SUPFAM" id="SSF48498">
    <property type="entry name" value="Tetracyclin repressor-like, C-terminal domain"/>
    <property type="match status" value="1"/>
</dbReference>
<dbReference type="Gene3D" id="1.10.357.10">
    <property type="entry name" value="Tetracycline Repressor, domain 2"/>
    <property type="match status" value="1"/>
</dbReference>
<dbReference type="RefSeq" id="WP_408013777.1">
    <property type="nucleotide sequence ID" value="NZ_PPCN01000004.1"/>
</dbReference>
<dbReference type="InterPro" id="IPR011075">
    <property type="entry name" value="TetR_C"/>
</dbReference>
<sequence>MPLSQNACSENSGITSQASGRGAARERLLLAASDLFCKQGINATGVDAVIAAAGTAKTTLYKAFGSKEGLVEAVLEREGETWRKWFVEEVDALPGSPSDKLVHLFDILKKWFAEEHFYGCPFINAVAEHDKDDDRMRAIALRHKTVVLDKIRELAREARPEDAEGLTHELALLIDGAIVAALITRDPNIADHARNAAARILNNYNLNR</sequence>
<evidence type="ECO:0000256" key="3">
    <source>
        <dbReference type="ARBA" id="ARBA00023163"/>
    </source>
</evidence>
<dbReference type="InterPro" id="IPR009057">
    <property type="entry name" value="Homeodomain-like_sf"/>
</dbReference>
<evidence type="ECO:0000256" key="2">
    <source>
        <dbReference type="ARBA" id="ARBA00023125"/>
    </source>
</evidence>
<dbReference type="PRINTS" id="PR00455">
    <property type="entry name" value="HTHTETR"/>
</dbReference>
<dbReference type="Pfam" id="PF00440">
    <property type="entry name" value="TetR_N"/>
    <property type="match status" value="1"/>
</dbReference>
<feature type="DNA-binding region" description="H-T-H motif" evidence="4">
    <location>
        <begin position="45"/>
        <end position="64"/>
    </location>
</feature>
<dbReference type="InterPro" id="IPR036271">
    <property type="entry name" value="Tet_transcr_reg_TetR-rel_C_sf"/>
</dbReference>
<evidence type="ECO:0000313" key="7">
    <source>
        <dbReference type="Proteomes" id="UP000236959"/>
    </source>
</evidence>
<dbReference type="PROSITE" id="PS50977">
    <property type="entry name" value="HTH_TETR_2"/>
    <property type="match status" value="1"/>
</dbReference>
<keyword evidence="2 4" id="KW-0238">DNA-binding</keyword>
<dbReference type="InterPro" id="IPR001647">
    <property type="entry name" value="HTH_TetR"/>
</dbReference>
<reference evidence="6 7" key="1">
    <citation type="submission" date="2018-01" db="EMBL/GenBank/DDBJ databases">
        <title>Genomic Encyclopedia of Archaeal and Bacterial Type Strains, Phase II (KMG-II): from individual species to whole genera.</title>
        <authorList>
            <person name="Goeker M."/>
        </authorList>
    </citation>
    <scope>NUCLEOTIDE SEQUENCE [LARGE SCALE GENOMIC DNA]</scope>
    <source>
        <strain evidence="6 7">DSM 17023</strain>
    </source>
</reference>
<dbReference type="Proteomes" id="UP000236959">
    <property type="component" value="Unassembled WGS sequence"/>
</dbReference>
<dbReference type="Pfam" id="PF16925">
    <property type="entry name" value="TetR_C_13"/>
    <property type="match status" value="1"/>
</dbReference>
<evidence type="ECO:0000256" key="1">
    <source>
        <dbReference type="ARBA" id="ARBA00023015"/>
    </source>
</evidence>
<gene>
    <name evidence="6" type="ORF">CLV41_10418</name>
</gene>
<evidence type="ECO:0000259" key="5">
    <source>
        <dbReference type="PROSITE" id="PS50977"/>
    </source>
</evidence>
<keyword evidence="7" id="KW-1185">Reference proteome</keyword>